<dbReference type="STRING" id="1610491.AAV94_09660"/>
<dbReference type="PROSITE" id="PS50943">
    <property type="entry name" value="HTH_CROC1"/>
    <property type="match status" value="1"/>
</dbReference>
<dbReference type="RefSeq" id="WP_046742132.1">
    <property type="nucleotide sequence ID" value="NZ_LBNQ01000029.1"/>
</dbReference>
<evidence type="ECO:0000313" key="3">
    <source>
        <dbReference type="Proteomes" id="UP000050580"/>
    </source>
</evidence>
<dbReference type="Proteomes" id="UP000050580">
    <property type="component" value="Unassembled WGS sequence"/>
</dbReference>
<accession>A0A0U1PYJ2</accession>
<dbReference type="EMBL" id="LBNQ01000029">
    <property type="protein sequence ID" value="KKW67588.1"/>
    <property type="molecule type" value="Genomic_DNA"/>
</dbReference>
<dbReference type="OrthoDB" id="9799384at2"/>
<evidence type="ECO:0000313" key="2">
    <source>
        <dbReference type="EMBL" id="KKW67588.1"/>
    </source>
</evidence>
<keyword evidence="3" id="KW-1185">Reference proteome</keyword>
<evidence type="ECO:0000259" key="1">
    <source>
        <dbReference type="PROSITE" id="PS50943"/>
    </source>
</evidence>
<dbReference type="InterPro" id="IPR001387">
    <property type="entry name" value="Cro/C1-type_HTH"/>
</dbReference>
<reference evidence="2 3" key="1">
    <citation type="submission" date="2015-05" db="EMBL/GenBank/DDBJ databases">
        <title>Draft genome sequence of Lampropedia sp. CT6, isolated from the microbial mat of a hot water spring, located at Manikaran, India.</title>
        <authorList>
            <person name="Tripathi C."/>
            <person name="Rani P."/>
            <person name="Mahato N.K."/>
            <person name="Lal R."/>
        </authorList>
    </citation>
    <scope>NUCLEOTIDE SEQUENCE [LARGE SCALE GENOMIC DNA]</scope>
    <source>
        <strain evidence="2 3">CT6</strain>
    </source>
</reference>
<protein>
    <recommendedName>
        <fullName evidence="1">HTH cro/C1-type domain-containing protein</fullName>
    </recommendedName>
</protein>
<dbReference type="SMART" id="SM00530">
    <property type="entry name" value="HTH_XRE"/>
    <property type="match status" value="1"/>
</dbReference>
<dbReference type="SUPFAM" id="SSF47413">
    <property type="entry name" value="lambda repressor-like DNA-binding domains"/>
    <property type="match status" value="1"/>
</dbReference>
<proteinExistence type="predicted"/>
<feature type="domain" description="HTH cro/C1-type" evidence="1">
    <location>
        <begin position="45"/>
        <end position="98"/>
    </location>
</feature>
<dbReference type="GO" id="GO:0003677">
    <property type="term" value="F:DNA binding"/>
    <property type="evidence" value="ECO:0007669"/>
    <property type="project" value="InterPro"/>
</dbReference>
<organism evidence="2 3">
    <name type="scientific">Lampropedia cohaerens</name>
    <dbReference type="NCBI Taxonomy" id="1610491"/>
    <lineage>
        <taxon>Bacteria</taxon>
        <taxon>Pseudomonadati</taxon>
        <taxon>Pseudomonadota</taxon>
        <taxon>Betaproteobacteria</taxon>
        <taxon>Burkholderiales</taxon>
        <taxon>Comamonadaceae</taxon>
        <taxon>Lampropedia</taxon>
    </lineage>
</organism>
<gene>
    <name evidence="2" type="ORF">AAV94_09660</name>
</gene>
<comment type="caution">
    <text evidence="2">The sequence shown here is derived from an EMBL/GenBank/DDBJ whole genome shotgun (WGS) entry which is preliminary data.</text>
</comment>
<dbReference type="InterPro" id="IPR010982">
    <property type="entry name" value="Lambda_DNA-bd_dom_sf"/>
</dbReference>
<sequence length="102" mass="10731">MCAKKLNLAEMAEAIAAKAPAEPADTASAPADSATVVATGDSTKIRAARKAVGLPQVSFARLLHTPIAQLNDWELGRQAPPGVAVRLCELLIKDPDLIKQFD</sequence>
<dbReference type="Gene3D" id="1.10.260.40">
    <property type="entry name" value="lambda repressor-like DNA-binding domains"/>
    <property type="match status" value="1"/>
</dbReference>
<name>A0A0U1PYJ2_9BURK</name>
<dbReference type="AlphaFoldDB" id="A0A0U1PYJ2"/>
<dbReference type="CDD" id="cd00093">
    <property type="entry name" value="HTH_XRE"/>
    <property type="match status" value="1"/>
</dbReference>
<dbReference type="Pfam" id="PF01381">
    <property type="entry name" value="HTH_3"/>
    <property type="match status" value="1"/>
</dbReference>